<evidence type="ECO:0000256" key="4">
    <source>
        <dbReference type="ARBA" id="ARBA00023136"/>
    </source>
</evidence>
<dbReference type="Pfam" id="PF07690">
    <property type="entry name" value="MFS_1"/>
    <property type="match status" value="1"/>
</dbReference>
<keyword evidence="2 6" id="KW-0812">Transmembrane</keyword>
<dbReference type="EMBL" id="SNSC02000003">
    <property type="protein sequence ID" value="TID25717.1"/>
    <property type="molecule type" value="Genomic_DNA"/>
</dbReference>
<feature type="region of interest" description="Disordered" evidence="5">
    <location>
        <begin position="20"/>
        <end position="44"/>
    </location>
</feature>
<evidence type="ECO:0000256" key="2">
    <source>
        <dbReference type="ARBA" id="ARBA00022692"/>
    </source>
</evidence>
<feature type="transmembrane region" description="Helical" evidence="6">
    <location>
        <begin position="261"/>
        <end position="289"/>
    </location>
</feature>
<feature type="transmembrane region" description="Helical" evidence="6">
    <location>
        <begin position="484"/>
        <end position="504"/>
    </location>
</feature>
<feature type="transmembrane region" description="Helical" evidence="6">
    <location>
        <begin position="415"/>
        <end position="439"/>
    </location>
</feature>
<keyword evidence="3 6" id="KW-1133">Transmembrane helix</keyword>
<keyword evidence="4 6" id="KW-0472">Membrane</keyword>
<feature type="transmembrane region" description="Helical" evidence="6">
    <location>
        <begin position="390"/>
        <end position="409"/>
    </location>
</feature>
<accession>A0A4Z1P8V7</accession>
<comment type="caution">
    <text evidence="8">The sequence shown here is derived from an EMBL/GenBank/DDBJ whole genome shotgun (WGS) entry which is preliminary data.</text>
</comment>
<dbReference type="InterPro" id="IPR011701">
    <property type="entry name" value="MFS"/>
</dbReference>
<evidence type="ECO:0000256" key="6">
    <source>
        <dbReference type="SAM" id="Phobius"/>
    </source>
</evidence>
<feature type="transmembrane region" description="Helical" evidence="6">
    <location>
        <begin position="220"/>
        <end position="240"/>
    </location>
</feature>
<dbReference type="Gene3D" id="1.20.1250.20">
    <property type="entry name" value="MFS general substrate transporter like domains"/>
    <property type="match status" value="1"/>
</dbReference>
<feature type="transmembrane region" description="Helical" evidence="6">
    <location>
        <begin position="62"/>
        <end position="80"/>
    </location>
</feature>
<dbReference type="OrthoDB" id="2587356at2759"/>
<name>A0A4Z1P8V7_9PEZI</name>
<sequence>MKLLTIKDIHMADVGPVAEKPYVKDTNQPATAESEHHHDHSPSRDLIYENEDEEPELHARTYIALSAMFLLNFIQAFALTGPPTVLSYIGEDLNDPLSQTWIPSVFSLVQAVLCPLIASASDTFQARKTLLVVLTTISFVGAAIAPGATSIARVIAAQFLMGFGFASTALAYSVPSEILPRRWRPMAQASMNIAAVLGATSGPLAIGGLTKSNPHTGWRIFYWIMMAIWGLTAMGIFFGYRPPKRHTRLDHLQFMQKLKRLDLPGFGLLTAGLTLLLTGINLGGGLFIWKSVPVLTTLVIGIILLVVFAVHEWRFTNTGILDHELFQGGKHRGRTFAICVVLMFLEGIMVFSFFIFYPVFATRILPYWLACGVGTIAFGYWSTRARTIKLPLLVGFTIFTAGIVGLATIGPGQSLSATVFGGLAGLGVGAPLILILAGVQLSTPHHLIATATAVTTSARSVSGTAFTAIYAAALNDRLTRKLPMYIAAAALRAGLPLASVPAFVKALIAKETAALPNISGVTPAIIQAGVGGLKQAFADSIRIVYIIAAPFGLLACIGCLFLGDLRTTMSYRVDAPVEKLEAKHQRESTPTTV</sequence>
<feature type="transmembrane region" description="Helical" evidence="6">
    <location>
        <begin position="130"/>
        <end position="149"/>
    </location>
</feature>
<dbReference type="PANTHER" id="PTHR23501">
    <property type="entry name" value="MAJOR FACILITATOR SUPERFAMILY"/>
    <property type="match status" value="1"/>
</dbReference>
<feature type="transmembrane region" description="Helical" evidence="6">
    <location>
        <begin position="295"/>
        <end position="315"/>
    </location>
</feature>
<dbReference type="GO" id="GO:0022857">
    <property type="term" value="F:transmembrane transporter activity"/>
    <property type="evidence" value="ECO:0007669"/>
    <property type="project" value="InterPro"/>
</dbReference>
<evidence type="ECO:0000256" key="1">
    <source>
        <dbReference type="ARBA" id="ARBA00004141"/>
    </source>
</evidence>
<dbReference type="SUPFAM" id="SSF103473">
    <property type="entry name" value="MFS general substrate transporter"/>
    <property type="match status" value="1"/>
</dbReference>
<dbReference type="AlphaFoldDB" id="A0A4Z1P8V7"/>
<dbReference type="PANTHER" id="PTHR23501:SF195">
    <property type="entry name" value="PEP5"/>
    <property type="match status" value="1"/>
</dbReference>
<keyword evidence="9" id="KW-1185">Reference proteome</keyword>
<feature type="transmembrane region" description="Helical" evidence="6">
    <location>
        <begin position="155"/>
        <end position="174"/>
    </location>
</feature>
<evidence type="ECO:0000313" key="9">
    <source>
        <dbReference type="Proteomes" id="UP000298493"/>
    </source>
</evidence>
<feature type="transmembrane region" description="Helical" evidence="6">
    <location>
        <begin position="543"/>
        <end position="562"/>
    </location>
</feature>
<feature type="transmembrane region" description="Helical" evidence="6">
    <location>
        <begin position="365"/>
        <end position="383"/>
    </location>
</feature>
<feature type="transmembrane region" description="Helical" evidence="6">
    <location>
        <begin position="100"/>
        <end position="118"/>
    </location>
</feature>
<organism evidence="8 9">
    <name type="scientific">Venturia nashicola</name>
    <dbReference type="NCBI Taxonomy" id="86259"/>
    <lineage>
        <taxon>Eukaryota</taxon>
        <taxon>Fungi</taxon>
        <taxon>Dikarya</taxon>
        <taxon>Ascomycota</taxon>
        <taxon>Pezizomycotina</taxon>
        <taxon>Dothideomycetes</taxon>
        <taxon>Pleosporomycetidae</taxon>
        <taxon>Venturiales</taxon>
        <taxon>Venturiaceae</taxon>
        <taxon>Venturia</taxon>
    </lineage>
</organism>
<protein>
    <submittedName>
        <fullName evidence="8">Putative siderophore iron transporter</fullName>
    </submittedName>
</protein>
<evidence type="ECO:0000256" key="5">
    <source>
        <dbReference type="SAM" id="MobiDB-lite"/>
    </source>
</evidence>
<evidence type="ECO:0000313" key="8">
    <source>
        <dbReference type="EMBL" id="TID25717.1"/>
    </source>
</evidence>
<dbReference type="PROSITE" id="PS50850">
    <property type="entry name" value="MFS"/>
    <property type="match status" value="1"/>
</dbReference>
<evidence type="ECO:0000256" key="3">
    <source>
        <dbReference type="ARBA" id="ARBA00022989"/>
    </source>
</evidence>
<feature type="transmembrane region" description="Helical" evidence="6">
    <location>
        <begin position="186"/>
        <end position="208"/>
    </location>
</feature>
<comment type="subcellular location">
    <subcellularLocation>
        <location evidence="1">Membrane</location>
        <topology evidence="1">Multi-pass membrane protein</topology>
    </subcellularLocation>
</comment>
<reference evidence="8 9" key="1">
    <citation type="submission" date="2019-04" db="EMBL/GenBank/DDBJ databases">
        <title>High contiguity whole genome sequence and gene annotation resource for two Venturia nashicola isolates.</title>
        <authorList>
            <person name="Prokchorchik M."/>
            <person name="Won K."/>
            <person name="Lee Y."/>
            <person name="Choi E.D."/>
            <person name="Segonzac C."/>
            <person name="Sohn K.H."/>
        </authorList>
    </citation>
    <scope>NUCLEOTIDE SEQUENCE [LARGE SCALE GENOMIC DNA]</scope>
    <source>
        <strain evidence="8 9">PRI2</strain>
    </source>
</reference>
<dbReference type="GO" id="GO:0005886">
    <property type="term" value="C:plasma membrane"/>
    <property type="evidence" value="ECO:0007669"/>
    <property type="project" value="TreeGrafter"/>
</dbReference>
<proteinExistence type="predicted"/>
<evidence type="ECO:0000259" key="7">
    <source>
        <dbReference type="PROSITE" id="PS50850"/>
    </source>
</evidence>
<feature type="compositionally biased region" description="Basic and acidic residues" evidence="5">
    <location>
        <begin position="33"/>
        <end position="44"/>
    </location>
</feature>
<dbReference type="Proteomes" id="UP000298493">
    <property type="component" value="Unassembled WGS sequence"/>
</dbReference>
<dbReference type="InterPro" id="IPR036259">
    <property type="entry name" value="MFS_trans_sf"/>
</dbReference>
<gene>
    <name evidence="8" type="ORF">E6O75_ATG03580</name>
</gene>
<feature type="domain" description="Major facilitator superfamily (MFS) profile" evidence="7">
    <location>
        <begin position="61"/>
        <end position="513"/>
    </location>
</feature>
<dbReference type="InterPro" id="IPR020846">
    <property type="entry name" value="MFS_dom"/>
</dbReference>
<feature type="transmembrane region" description="Helical" evidence="6">
    <location>
        <begin position="336"/>
        <end position="359"/>
    </location>
</feature>